<proteinExistence type="predicted"/>
<feature type="non-terminal residue" evidence="1">
    <location>
        <position position="1"/>
    </location>
</feature>
<organism evidence="1">
    <name type="scientific">Tanacetum cinerariifolium</name>
    <name type="common">Dalmatian daisy</name>
    <name type="synonym">Chrysanthemum cinerariifolium</name>
    <dbReference type="NCBI Taxonomy" id="118510"/>
    <lineage>
        <taxon>Eukaryota</taxon>
        <taxon>Viridiplantae</taxon>
        <taxon>Streptophyta</taxon>
        <taxon>Embryophyta</taxon>
        <taxon>Tracheophyta</taxon>
        <taxon>Spermatophyta</taxon>
        <taxon>Magnoliopsida</taxon>
        <taxon>eudicotyledons</taxon>
        <taxon>Gunneridae</taxon>
        <taxon>Pentapetalae</taxon>
        <taxon>asterids</taxon>
        <taxon>campanulids</taxon>
        <taxon>Asterales</taxon>
        <taxon>Asteraceae</taxon>
        <taxon>Asteroideae</taxon>
        <taxon>Anthemideae</taxon>
        <taxon>Anthemidinae</taxon>
        <taxon>Tanacetum</taxon>
    </lineage>
</organism>
<name>A0A699XQ77_TANCI</name>
<dbReference type="EMBL" id="BKCJ011873299">
    <property type="protein sequence ID" value="GFD60088.1"/>
    <property type="molecule type" value="Genomic_DNA"/>
</dbReference>
<reference evidence="1" key="1">
    <citation type="journal article" date="2019" name="Sci. Rep.">
        <title>Draft genome of Tanacetum cinerariifolium, the natural source of mosquito coil.</title>
        <authorList>
            <person name="Yamashiro T."/>
            <person name="Shiraishi A."/>
            <person name="Satake H."/>
            <person name="Nakayama K."/>
        </authorList>
    </citation>
    <scope>NUCLEOTIDE SEQUENCE</scope>
</reference>
<sequence>ARKAAAIGAEAHNVLAHTQGEFF</sequence>
<comment type="caution">
    <text evidence="1">The sequence shown here is derived from an EMBL/GenBank/DDBJ whole genome shotgun (WGS) entry which is preliminary data.</text>
</comment>
<dbReference type="AlphaFoldDB" id="A0A699XQ77"/>
<protein>
    <submittedName>
        <fullName evidence="1">Uncharacterized protein</fullName>
    </submittedName>
</protein>
<gene>
    <name evidence="1" type="ORF">Tci_932057</name>
</gene>
<accession>A0A699XQ77</accession>
<evidence type="ECO:0000313" key="1">
    <source>
        <dbReference type="EMBL" id="GFD60088.1"/>
    </source>
</evidence>